<keyword evidence="2" id="KW-0675">Receptor</keyword>
<dbReference type="AlphaFoldDB" id="A0A151R9I4"/>
<name>A0A151R9I4_CAJCA</name>
<dbReference type="Proteomes" id="UP000075243">
    <property type="component" value="Unassembled WGS sequence"/>
</dbReference>
<evidence type="ECO:0000259" key="1">
    <source>
        <dbReference type="Pfam" id="PF11721"/>
    </source>
</evidence>
<dbReference type="Gramene" id="C.cajan_41639.t">
    <property type="protein sequence ID" value="C.cajan_41639.t.cds1"/>
    <property type="gene ID" value="C.cajan_41639"/>
</dbReference>
<gene>
    <name evidence="2" type="ORF">KK1_039498</name>
</gene>
<keyword evidence="2" id="KW-0808">Transferase</keyword>
<dbReference type="Pfam" id="PF11721">
    <property type="entry name" value="Malectin"/>
    <property type="match status" value="1"/>
</dbReference>
<feature type="domain" description="Malectin" evidence="1">
    <location>
        <begin position="9"/>
        <end position="137"/>
    </location>
</feature>
<sequence>MILCIADYNFAIKCGGTQVTSTDGTVYEMDNATLGSATYFVTNTSKWAVSNVGLFTGSSNPVFESSVSNQFIGTVNPDLFQTARLSASLLRYYGLGLENGFYNITLQFAETAILDGTNTWKSLGRRVFDIYIQVLMLLSKYVNKD</sequence>
<keyword evidence="3" id="KW-1185">Reference proteome</keyword>
<proteinExistence type="predicted"/>
<reference evidence="2" key="1">
    <citation type="journal article" date="2012" name="Nat. Biotechnol.">
        <title>Draft genome sequence of pigeonpea (Cajanus cajan), an orphan legume crop of resource-poor farmers.</title>
        <authorList>
            <person name="Varshney R.K."/>
            <person name="Chen W."/>
            <person name="Li Y."/>
            <person name="Bharti A.K."/>
            <person name="Saxena R.K."/>
            <person name="Schlueter J.A."/>
            <person name="Donoghue M.T."/>
            <person name="Azam S."/>
            <person name="Fan G."/>
            <person name="Whaley A.M."/>
            <person name="Farmer A.D."/>
            <person name="Sheridan J."/>
            <person name="Iwata A."/>
            <person name="Tuteja R."/>
            <person name="Penmetsa R.V."/>
            <person name="Wu W."/>
            <person name="Upadhyaya H.D."/>
            <person name="Yang S.P."/>
            <person name="Shah T."/>
            <person name="Saxena K.B."/>
            <person name="Michael T."/>
            <person name="McCombie W.R."/>
            <person name="Yang B."/>
            <person name="Zhang G."/>
            <person name="Yang H."/>
            <person name="Wang J."/>
            <person name="Spillane C."/>
            <person name="Cook D.R."/>
            <person name="May G.D."/>
            <person name="Xu X."/>
            <person name="Jackson S.A."/>
        </authorList>
    </citation>
    <scope>NUCLEOTIDE SEQUENCE [LARGE SCALE GENOMIC DNA]</scope>
</reference>
<accession>A0A151R9I4</accession>
<dbReference type="PANTHER" id="PTHR34081:SF1">
    <property type="entry name" value="MALECTIN, LEUCINE-RICH REPEAT DOMAIN, L DOMAIN-LIKE PROTEIN-RELATED"/>
    <property type="match status" value="1"/>
</dbReference>
<dbReference type="STRING" id="3821.A0A151R9I4"/>
<dbReference type="Gene3D" id="2.60.120.430">
    <property type="entry name" value="Galactose-binding lectin"/>
    <property type="match status" value="1"/>
</dbReference>
<keyword evidence="2" id="KW-0418">Kinase</keyword>
<dbReference type="EMBL" id="KQ483927">
    <property type="protein sequence ID" value="KYP39212.1"/>
    <property type="molecule type" value="Genomic_DNA"/>
</dbReference>
<dbReference type="PANTHER" id="PTHR34081">
    <property type="entry name" value="MALECTIN DOMAIN-CONTAINING PROTEIN"/>
    <property type="match status" value="1"/>
</dbReference>
<organism evidence="2 3">
    <name type="scientific">Cajanus cajan</name>
    <name type="common">Pigeon pea</name>
    <name type="synonym">Cajanus indicus</name>
    <dbReference type="NCBI Taxonomy" id="3821"/>
    <lineage>
        <taxon>Eukaryota</taxon>
        <taxon>Viridiplantae</taxon>
        <taxon>Streptophyta</taxon>
        <taxon>Embryophyta</taxon>
        <taxon>Tracheophyta</taxon>
        <taxon>Spermatophyta</taxon>
        <taxon>Magnoliopsida</taxon>
        <taxon>eudicotyledons</taxon>
        <taxon>Gunneridae</taxon>
        <taxon>Pentapetalae</taxon>
        <taxon>rosids</taxon>
        <taxon>fabids</taxon>
        <taxon>Fabales</taxon>
        <taxon>Fabaceae</taxon>
        <taxon>Papilionoideae</taxon>
        <taxon>50 kb inversion clade</taxon>
        <taxon>NPAAA clade</taxon>
        <taxon>indigoferoid/millettioid clade</taxon>
        <taxon>Phaseoleae</taxon>
        <taxon>Cajanus</taxon>
    </lineage>
</organism>
<dbReference type="GO" id="GO:0016301">
    <property type="term" value="F:kinase activity"/>
    <property type="evidence" value="ECO:0007669"/>
    <property type="project" value="UniProtKB-KW"/>
</dbReference>
<evidence type="ECO:0000313" key="2">
    <source>
        <dbReference type="EMBL" id="KYP39212.1"/>
    </source>
</evidence>
<evidence type="ECO:0000313" key="3">
    <source>
        <dbReference type="Proteomes" id="UP000075243"/>
    </source>
</evidence>
<protein>
    <submittedName>
        <fullName evidence="2">LRR receptor-like serine/threonine-protein kinase At1g56140 family</fullName>
    </submittedName>
</protein>
<dbReference type="OMA" id="ILCIADY"/>
<dbReference type="InterPro" id="IPR021720">
    <property type="entry name" value="Malectin_dom"/>
</dbReference>